<dbReference type="Proteomes" id="UP000268014">
    <property type="component" value="Unassembled WGS sequence"/>
</dbReference>
<dbReference type="Gene3D" id="2.10.25.10">
    <property type="entry name" value="Laminin"/>
    <property type="match status" value="1"/>
</dbReference>
<evidence type="ECO:0000313" key="2">
    <source>
        <dbReference type="Proteomes" id="UP000268014"/>
    </source>
</evidence>
<dbReference type="OMA" id="EGDCIAN"/>
<evidence type="ECO:0000313" key="3">
    <source>
        <dbReference type="WBParaSite" id="HPLM_0001545301-mRNA-1"/>
    </source>
</evidence>
<evidence type="ECO:0000313" key="1">
    <source>
        <dbReference type="EMBL" id="VDO56651.1"/>
    </source>
</evidence>
<name>A0A0N4WUV6_HAEPC</name>
<dbReference type="AlphaFoldDB" id="A0A0N4WUV6"/>
<keyword evidence="2" id="KW-1185">Reference proteome</keyword>
<organism evidence="3">
    <name type="scientific">Haemonchus placei</name>
    <name type="common">Barber's pole worm</name>
    <dbReference type="NCBI Taxonomy" id="6290"/>
    <lineage>
        <taxon>Eukaryota</taxon>
        <taxon>Metazoa</taxon>
        <taxon>Ecdysozoa</taxon>
        <taxon>Nematoda</taxon>
        <taxon>Chromadorea</taxon>
        <taxon>Rhabditida</taxon>
        <taxon>Rhabditina</taxon>
        <taxon>Rhabditomorpha</taxon>
        <taxon>Strongyloidea</taxon>
        <taxon>Trichostrongylidae</taxon>
        <taxon>Haemonchus</taxon>
    </lineage>
</organism>
<proteinExistence type="predicted"/>
<accession>A0A0N4WUV6</accession>
<sequence>MEIEWNGDCEGDCIANVCRCKQGFIRRELGGSCIEESSCPPGRKPVPPSCHGVSCHEGAHCEVVDVPCTNGTCPQEAICIDDQNDSQLF</sequence>
<dbReference type="EMBL" id="UZAF01018982">
    <property type="protein sequence ID" value="VDO56651.1"/>
    <property type="molecule type" value="Genomic_DNA"/>
</dbReference>
<dbReference type="OrthoDB" id="6236007at2759"/>
<dbReference type="WBParaSite" id="HPLM_0001545301-mRNA-1">
    <property type="protein sequence ID" value="HPLM_0001545301-mRNA-1"/>
    <property type="gene ID" value="HPLM_0001545301"/>
</dbReference>
<reference evidence="3" key="1">
    <citation type="submission" date="2017-02" db="UniProtKB">
        <authorList>
            <consortium name="WormBaseParasite"/>
        </authorList>
    </citation>
    <scope>IDENTIFICATION</scope>
</reference>
<reference evidence="1 2" key="2">
    <citation type="submission" date="2018-11" db="EMBL/GenBank/DDBJ databases">
        <authorList>
            <consortium name="Pathogen Informatics"/>
        </authorList>
    </citation>
    <scope>NUCLEOTIDE SEQUENCE [LARGE SCALE GENOMIC DNA]</scope>
    <source>
        <strain evidence="1 2">MHpl1</strain>
    </source>
</reference>
<protein>
    <submittedName>
        <fullName evidence="3">EB domain-containing protein</fullName>
    </submittedName>
</protein>
<gene>
    <name evidence="1" type="ORF">HPLM_LOCUS15445</name>
</gene>